<dbReference type="EMBL" id="LGTL01000003">
    <property type="protein sequence ID" value="KPA84006.1"/>
    <property type="molecule type" value="Genomic_DNA"/>
</dbReference>
<dbReference type="PANTHER" id="PTHR46368:SF4">
    <property type="entry name" value="OS10G0403700 PROTEIN"/>
    <property type="match status" value="1"/>
</dbReference>
<reference evidence="4 5" key="1">
    <citation type="submission" date="2015-07" db="EMBL/GenBank/DDBJ databases">
        <title>High-quality genome of monoxenous trypanosomatid Leptomonas pyrrhocoris.</title>
        <authorList>
            <person name="Flegontov P."/>
            <person name="Butenko A."/>
            <person name="Firsov S."/>
            <person name="Vlcek C."/>
            <person name="Logacheva M.D."/>
            <person name="Field M."/>
            <person name="Filatov D."/>
            <person name="Flegontova O."/>
            <person name="Gerasimov E."/>
            <person name="Jackson A.P."/>
            <person name="Kelly S."/>
            <person name="Opperdoes F."/>
            <person name="O'Reilly A."/>
            <person name="Votypka J."/>
            <person name="Yurchenko V."/>
            <person name="Lukes J."/>
        </authorList>
    </citation>
    <scope>NUCLEOTIDE SEQUENCE [LARGE SCALE GENOMIC DNA]</scope>
    <source>
        <strain evidence="4">H10</strain>
    </source>
</reference>
<dbReference type="AlphaFoldDB" id="A0A0M9G7K5"/>
<evidence type="ECO:0000313" key="4">
    <source>
        <dbReference type="EMBL" id="KPA84006.1"/>
    </source>
</evidence>
<gene>
    <name evidence="4" type="ORF">ABB37_02143</name>
</gene>
<dbReference type="OrthoDB" id="2129491at2759"/>
<dbReference type="RefSeq" id="XP_015662444.1">
    <property type="nucleotide sequence ID" value="XM_015798966.1"/>
</dbReference>
<feature type="domain" description="GFO/IDH/MocA-like oxidoreductase" evidence="3">
    <location>
        <begin position="152"/>
        <end position="264"/>
    </location>
</feature>
<dbReference type="Proteomes" id="UP000037923">
    <property type="component" value="Unassembled WGS sequence"/>
</dbReference>
<dbReference type="PANTHER" id="PTHR46368">
    <property type="match status" value="1"/>
</dbReference>
<evidence type="ECO:0000256" key="1">
    <source>
        <dbReference type="ARBA" id="ARBA00010928"/>
    </source>
</evidence>
<comment type="similarity">
    <text evidence="1">Belongs to the Gfo/Idh/MocA family.</text>
</comment>
<dbReference type="Gene3D" id="3.30.360.10">
    <property type="entry name" value="Dihydrodipicolinate Reductase, domain 2"/>
    <property type="match status" value="1"/>
</dbReference>
<dbReference type="EMBL" id="LGTL01000003">
    <property type="protein sequence ID" value="KPA84005.1"/>
    <property type="molecule type" value="Genomic_DNA"/>
</dbReference>
<dbReference type="GO" id="GO:0000166">
    <property type="term" value="F:nucleotide binding"/>
    <property type="evidence" value="ECO:0007669"/>
    <property type="project" value="InterPro"/>
</dbReference>
<dbReference type="Gene3D" id="3.40.50.720">
    <property type="entry name" value="NAD(P)-binding Rossmann-like Domain"/>
    <property type="match status" value="1"/>
</dbReference>
<evidence type="ECO:0000259" key="3">
    <source>
        <dbReference type="Pfam" id="PF22725"/>
    </source>
</evidence>
<organism evidence="4 5">
    <name type="scientific">Leptomonas pyrrhocoris</name>
    <name type="common">Firebug parasite</name>
    <dbReference type="NCBI Taxonomy" id="157538"/>
    <lineage>
        <taxon>Eukaryota</taxon>
        <taxon>Discoba</taxon>
        <taxon>Euglenozoa</taxon>
        <taxon>Kinetoplastea</taxon>
        <taxon>Metakinetoplastina</taxon>
        <taxon>Trypanosomatida</taxon>
        <taxon>Trypanosomatidae</taxon>
        <taxon>Leishmaniinae</taxon>
        <taxon>Leptomonas</taxon>
    </lineage>
</organism>
<name>A0A0M9G7K5_LEPPY</name>
<protein>
    <submittedName>
        <fullName evidence="4">Oxidoreductase-like protein</fullName>
    </submittedName>
</protein>
<dbReference type="SUPFAM" id="SSF55347">
    <property type="entry name" value="Glyceraldehyde-3-phosphate dehydrogenase-like, C-terminal domain"/>
    <property type="match status" value="1"/>
</dbReference>
<dbReference type="OMA" id="NIAWRAW"/>
<dbReference type="Pfam" id="PF01408">
    <property type="entry name" value="GFO_IDH_MocA"/>
    <property type="match status" value="1"/>
</dbReference>
<dbReference type="InterPro" id="IPR000683">
    <property type="entry name" value="Gfo/Idh/MocA-like_OxRdtase_N"/>
</dbReference>
<feature type="domain" description="Gfo/Idh/MocA-like oxidoreductase N-terminal" evidence="2">
    <location>
        <begin position="6"/>
        <end position="129"/>
    </location>
</feature>
<dbReference type="InterPro" id="IPR036291">
    <property type="entry name" value="NAD(P)-bd_dom_sf"/>
</dbReference>
<dbReference type="InterPro" id="IPR055170">
    <property type="entry name" value="GFO_IDH_MocA-like_dom"/>
</dbReference>
<dbReference type="GeneID" id="26902438"/>
<dbReference type="VEuPathDB" id="TriTrypDB:LpyrH10_03_2940"/>
<evidence type="ECO:0000259" key="2">
    <source>
        <dbReference type="Pfam" id="PF01408"/>
    </source>
</evidence>
<comment type="caution">
    <text evidence="4">The sequence shown here is derived from an EMBL/GenBank/DDBJ whole genome shotgun (WGS) entry which is preliminary data.</text>
</comment>
<keyword evidence="5" id="KW-1185">Reference proteome</keyword>
<proteinExistence type="inferred from homology"/>
<dbReference type="SUPFAM" id="SSF51735">
    <property type="entry name" value="NAD(P)-binding Rossmann-fold domains"/>
    <property type="match status" value="1"/>
</dbReference>
<dbReference type="RefSeq" id="XP_015662445.1">
    <property type="nucleotide sequence ID" value="XM_015798967.1"/>
</dbReference>
<accession>A0A0M9G7K5</accession>
<dbReference type="Pfam" id="PF22725">
    <property type="entry name" value="GFO_IDH_MocA_C3"/>
    <property type="match status" value="1"/>
</dbReference>
<sequence length="375" mass="41921">MSERVVRVGFLGAASIAWQAWAGIRNSGLVVTRVGCRNAERGQQFVKDACRTFQIDAADAPSVCTYEELVAADDVDVVYIAIPVTTREKWVKECVAHKKHVIGEKPPAKDAEQLRMWIEALDAQDLLYMDGTMMSHSQRMKDVCAAVKKLGGPVKHIYATFCWTATPEFMANDIRFDPALEPHGSLGDIGWYCIRYILHIMDFEMPTEVTGRILQQHERGGIIGFAGDMKFEVDGVPCIASIYCSFKTAYQQVVHVATTEGTLRVDDFAFPNTTRSDSLFYEVHNSSHDEVCVAHNVSTTITHTVPNDNANNVRDAMWRDVARVLREEGEGEHKRLKADPEESRYWATIAWKTQAVMDKMLESARQTSGLAPATA</sequence>
<evidence type="ECO:0000313" key="5">
    <source>
        <dbReference type="Proteomes" id="UP000037923"/>
    </source>
</evidence>